<dbReference type="PROSITE" id="PS51077">
    <property type="entry name" value="HTH_ICLR"/>
    <property type="match status" value="1"/>
</dbReference>
<organism evidence="6 7">
    <name type="scientific">Advenella kashmirensis</name>
    <dbReference type="NCBI Taxonomy" id="310575"/>
    <lineage>
        <taxon>Bacteria</taxon>
        <taxon>Pseudomonadati</taxon>
        <taxon>Pseudomonadota</taxon>
        <taxon>Betaproteobacteria</taxon>
        <taxon>Burkholderiales</taxon>
        <taxon>Alcaligenaceae</taxon>
    </lineage>
</organism>
<proteinExistence type="predicted"/>
<dbReference type="SUPFAM" id="SSF55781">
    <property type="entry name" value="GAF domain-like"/>
    <property type="match status" value="1"/>
</dbReference>
<dbReference type="Gene3D" id="3.30.450.40">
    <property type="match status" value="1"/>
</dbReference>
<dbReference type="InterPro" id="IPR036388">
    <property type="entry name" value="WH-like_DNA-bd_sf"/>
</dbReference>
<name>A0A356LII2_9BURK</name>
<keyword evidence="1" id="KW-0805">Transcription regulation</keyword>
<dbReference type="Proteomes" id="UP000264036">
    <property type="component" value="Unassembled WGS sequence"/>
</dbReference>
<dbReference type="Pfam" id="PF01614">
    <property type="entry name" value="IclR_C"/>
    <property type="match status" value="1"/>
</dbReference>
<dbReference type="SUPFAM" id="SSF46785">
    <property type="entry name" value="Winged helix' DNA-binding domain"/>
    <property type="match status" value="1"/>
</dbReference>
<dbReference type="InterPro" id="IPR036390">
    <property type="entry name" value="WH_DNA-bd_sf"/>
</dbReference>
<evidence type="ECO:0000256" key="2">
    <source>
        <dbReference type="ARBA" id="ARBA00023125"/>
    </source>
</evidence>
<evidence type="ECO:0000256" key="1">
    <source>
        <dbReference type="ARBA" id="ARBA00023015"/>
    </source>
</evidence>
<dbReference type="GO" id="GO:0003700">
    <property type="term" value="F:DNA-binding transcription factor activity"/>
    <property type="evidence" value="ECO:0007669"/>
    <property type="project" value="TreeGrafter"/>
</dbReference>
<gene>
    <name evidence="6" type="ORF">DD666_15420</name>
</gene>
<feature type="domain" description="IclR-ED" evidence="5">
    <location>
        <begin position="69"/>
        <end position="252"/>
    </location>
</feature>
<accession>A0A356LII2</accession>
<dbReference type="SMART" id="SM00346">
    <property type="entry name" value="HTH_ICLR"/>
    <property type="match status" value="1"/>
</dbReference>
<dbReference type="Gene3D" id="1.10.10.10">
    <property type="entry name" value="Winged helix-like DNA-binding domain superfamily/Winged helix DNA-binding domain"/>
    <property type="match status" value="1"/>
</dbReference>
<protein>
    <submittedName>
        <fullName evidence="6">IclR family transcriptional regulator</fullName>
    </submittedName>
</protein>
<evidence type="ECO:0000313" key="6">
    <source>
        <dbReference type="EMBL" id="HBP30796.1"/>
    </source>
</evidence>
<evidence type="ECO:0000259" key="5">
    <source>
        <dbReference type="PROSITE" id="PS51078"/>
    </source>
</evidence>
<feature type="domain" description="HTH iclR-type" evidence="4">
    <location>
        <begin position="6"/>
        <end position="68"/>
    </location>
</feature>
<comment type="caution">
    <text evidence="6">The sequence shown here is derived from an EMBL/GenBank/DDBJ whole genome shotgun (WGS) entry which is preliminary data.</text>
</comment>
<keyword evidence="2" id="KW-0238">DNA-binding</keyword>
<dbReference type="Pfam" id="PF09339">
    <property type="entry name" value="HTH_IclR"/>
    <property type="match status" value="1"/>
</dbReference>
<evidence type="ECO:0000259" key="4">
    <source>
        <dbReference type="PROSITE" id="PS51077"/>
    </source>
</evidence>
<dbReference type="EMBL" id="DOEK01000030">
    <property type="protein sequence ID" value="HBP30796.1"/>
    <property type="molecule type" value="Genomic_DNA"/>
</dbReference>
<dbReference type="InterPro" id="IPR050707">
    <property type="entry name" value="HTH_MetabolicPath_Reg"/>
</dbReference>
<dbReference type="GO" id="GO:0003677">
    <property type="term" value="F:DNA binding"/>
    <property type="evidence" value="ECO:0007669"/>
    <property type="project" value="UniProtKB-KW"/>
</dbReference>
<evidence type="ECO:0000313" key="7">
    <source>
        <dbReference type="Proteomes" id="UP000264036"/>
    </source>
</evidence>
<dbReference type="PROSITE" id="PS51078">
    <property type="entry name" value="ICLR_ED"/>
    <property type="match status" value="1"/>
</dbReference>
<dbReference type="PANTHER" id="PTHR30136">
    <property type="entry name" value="HELIX-TURN-HELIX TRANSCRIPTIONAL REGULATOR, ICLR FAMILY"/>
    <property type="match status" value="1"/>
</dbReference>
<sequence>MSATENAAAIRSFRVLEILAVAGRPMQLSEIVEQINLPKQTVHRIVKLLEAAWLIVQVSDSKKYECSARIRNFSVKVLMSSGSLAVARHALLSELVERVQLNCNLTAISGHEIIYLDRAQHPAAIKLGLKPGSHVPMHCSASGKLLLSLLPKQRRDRLLHTLPLRARTSQSITQPDQLEAELARTRKRRYGISRHEHVEGMNAIAVPVSLGKNRICAAVAVQAFEEEKSFDQLMELMSQLHRTAEEIAQTFL</sequence>
<dbReference type="PANTHER" id="PTHR30136:SF35">
    <property type="entry name" value="HTH-TYPE TRANSCRIPTIONAL REGULATOR RV1719"/>
    <property type="match status" value="1"/>
</dbReference>
<dbReference type="AlphaFoldDB" id="A0A356LII2"/>
<keyword evidence="3" id="KW-0804">Transcription</keyword>
<reference evidence="6 7" key="1">
    <citation type="journal article" date="2018" name="Nat. Biotechnol.">
        <title>A standardized bacterial taxonomy based on genome phylogeny substantially revises the tree of life.</title>
        <authorList>
            <person name="Parks D.H."/>
            <person name="Chuvochina M."/>
            <person name="Waite D.W."/>
            <person name="Rinke C."/>
            <person name="Skarshewski A."/>
            <person name="Chaumeil P.A."/>
            <person name="Hugenholtz P."/>
        </authorList>
    </citation>
    <scope>NUCLEOTIDE SEQUENCE [LARGE SCALE GENOMIC DNA]</scope>
    <source>
        <strain evidence="6">UBA10707</strain>
    </source>
</reference>
<dbReference type="InterPro" id="IPR029016">
    <property type="entry name" value="GAF-like_dom_sf"/>
</dbReference>
<evidence type="ECO:0000256" key="3">
    <source>
        <dbReference type="ARBA" id="ARBA00023163"/>
    </source>
</evidence>
<dbReference type="GO" id="GO:0045892">
    <property type="term" value="P:negative regulation of DNA-templated transcription"/>
    <property type="evidence" value="ECO:0007669"/>
    <property type="project" value="TreeGrafter"/>
</dbReference>
<dbReference type="InterPro" id="IPR005471">
    <property type="entry name" value="Tscrpt_reg_IclR_N"/>
</dbReference>
<dbReference type="InterPro" id="IPR014757">
    <property type="entry name" value="Tscrpt_reg_IclR_C"/>
</dbReference>